<dbReference type="EMBL" id="BJWL01000018">
    <property type="protein sequence ID" value="GFZ06185.1"/>
    <property type="molecule type" value="Genomic_DNA"/>
</dbReference>
<name>A0A7J0G5W3_9ERIC</name>
<evidence type="ECO:0000313" key="2">
    <source>
        <dbReference type="Proteomes" id="UP000585474"/>
    </source>
</evidence>
<dbReference type="AlphaFoldDB" id="A0A7J0G5W3"/>
<accession>A0A7J0G5W3</accession>
<sequence length="228" mass="24951">MGARVFRDPSIAETNPVEAIRPSQKLYNEEIPIIFSPAVAETQLDTIPIVNPTPPSTITPIIMPASPPPPPATTVPIMAPPTPTTTTPTTSSGGTWCVASPAASETALQLLTMHAAMEEQIVQRFRPEQAVIIQPLFATMHHMHSMTTTRRTQFQLAVFSEEPHSSPTLIQLHHHYTGESLQHPHGTNKLWLRTDSEPQLSRFNVAQPPAALHCDLFLPPSSKSSLDN</sequence>
<proteinExistence type="predicted"/>
<protein>
    <submittedName>
        <fullName evidence="1">Carbohydrate-binding X8 domain superfamily protein</fullName>
    </submittedName>
</protein>
<reference evidence="1 2" key="1">
    <citation type="submission" date="2019-07" db="EMBL/GenBank/DDBJ databases">
        <title>De Novo Assembly of kiwifruit Actinidia rufa.</title>
        <authorList>
            <person name="Sugita-Konishi S."/>
            <person name="Sato K."/>
            <person name="Mori E."/>
            <person name="Abe Y."/>
            <person name="Kisaki G."/>
            <person name="Hamano K."/>
            <person name="Suezawa K."/>
            <person name="Otani M."/>
            <person name="Fukuda T."/>
            <person name="Manabe T."/>
            <person name="Gomi K."/>
            <person name="Tabuchi M."/>
            <person name="Akimitsu K."/>
            <person name="Kataoka I."/>
        </authorList>
    </citation>
    <scope>NUCLEOTIDE SEQUENCE [LARGE SCALE GENOMIC DNA]</scope>
    <source>
        <strain evidence="2">cv. Fuchu</strain>
    </source>
</reference>
<evidence type="ECO:0000313" key="1">
    <source>
        <dbReference type="EMBL" id="GFZ06185.1"/>
    </source>
</evidence>
<dbReference type="Proteomes" id="UP000585474">
    <property type="component" value="Unassembled WGS sequence"/>
</dbReference>
<organism evidence="1 2">
    <name type="scientific">Actinidia rufa</name>
    <dbReference type="NCBI Taxonomy" id="165716"/>
    <lineage>
        <taxon>Eukaryota</taxon>
        <taxon>Viridiplantae</taxon>
        <taxon>Streptophyta</taxon>
        <taxon>Embryophyta</taxon>
        <taxon>Tracheophyta</taxon>
        <taxon>Spermatophyta</taxon>
        <taxon>Magnoliopsida</taxon>
        <taxon>eudicotyledons</taxon>
        <taxon>Gunneridae</taxon>
        <taxon>Pentapetalae</taxon>
        <taxon>asterids</taxon>
        <taxon>Ericales</taxon>
        <taxon>Actinidiaceae</taxon>
        <taxon>Actinidia</taxon>
    </lineage>
</organism>
<comment type="caution">
    <text evidence="1">The sequence shown here is derived from an EMBL/GenBank/DDBJ whole genome shotgun (WGS) entry which is preliminary data.</text>
</comment>
<gene>
    <name evidence="1" type="ORF">Acr_18g0003550</name>
</gene>
<keyword evidence="2" id="KW-1185">Reference proteome</keyword>